<comment type="subcellular location">
    <subcellularLocation>
        <location evidence="5">Cytoplasm</location>
    </subcellularLocation>
</comment>
<evidence type="ECO:0000313" key="9">
    <source>
        <dbReference type="Proteomes" id="UP001487296"/>
    </source>
</evidence>
<dbReference type="EMBL" id="JBBNFP010000001">
    <property type="protein sequence ID" value="MEQ2485463.1"/>
    <property type="molecule type" value="Genomic_DNA"/>
</dbReference>
<dbReference type="InterPro" id="IPR011033">
    <property type="entry name" value="PRC_barrel-like_sf"/>
</dbReference>
<evidence type="ECO:0000256" key="1">
    <source>
        <dbReference type="ARBA" id="ARBA00022490"/>
    </source>
</evidence>
<name>A0ABV1FM43_9BACT</name>
<feature type="domain" description="RimM N-terminal" evidence="6">
    <location>
        <begin position="10"/>
        <end position="90"/>
    </location>
</feature>
<dbReference type="Pfam" id="PF01782">
    <property type="entry name" value="RimM"/>
    <property type="match status" value="1"/>
</dbReference>
<dbReference type="RefSeq" id="WP_215759083.1">
    <property type="nucleotide sequence ID" value="NZ_JAHKBE010000006.1"/>
</dbReference>
<dbReference type="PANTHER" id="PTHR33692:SF1">
    <property type="entry name" value="RIBOSOME MATURATION FACTOR RIMM"/>
    <property type="match status" value="1"/>
</dbReference>
<gene>
    <name evidence="5 8" type="primary">rimM</name>
    <name evidence="8" type="ORF">AAAT34_00150</name>
</gene>
<dbReference type="InterPro" id="IPR011961">
    <property type="entry name" value="RimM"/>
</dbReference>
<organism evidence="8 9">
    <name type="scientific">Hallella faecis</name>
    <dbReference type="NCBI Taxonomy" id="2841596"/>
    <lineage>
        <taxon>Bacteria</taxon>
        <taxon>Pseudomonadati</taxon>
        <taxon>Bacteroidota</taxon>
        <taxon>Bacteroidia</taxon>
        <taxon>Bacteroidales</taxon>
        <taxon>Prevotellaceae</taxon>
        <taxon>Hallella</taxon>
    </lineage>
</organism>
<keyword evidence="4 5" id="KW-0143">Chaperone</keyword>
<evidence type="ECO:0000256" key="3">
    <source>
        <dbReference type="ARBA" id="ARBA00022552"/>
    </source>
</evidence>
<dbReference type="InterPro" id="IPR056792">
    <property type="entry name" value="PRC_RimM"/>
</dbReference>
<dbReference type="Proteomes" id="UP001487296">
    <property type="component" value="Unassembled WGS sequence"/>
</dbReference>
<evidence type="ECO:0000259" key="7">
    <source>
        <dbReference type="Pfam" id="PF24986"/>
    </source>
</evidence>
<protein>
    <recommendedName>
        <fullName evidence="5">Ribosome maturation factor RimM</fullName>
    </recommendedName>
</protein>
<evidence type="ECO:0000256" key="2">
    <source>
        <dbReference type="ARBA" id="ARBA00022517"/>
    </source>
</evidence>
<dbReference type="InterPro" id="IPR036976">
    <property type="entry name" value="RimM_N_sf"/>
</dbReference>
<keyword evidence="2 5" id="KW-0690">Ribosome biogenesis</keyword>
<dbReference type="HAMAP" id="MF_00014">
    <property type="entry name" value="Ribosome_mat_RimM"/>
    <property type="match status" value="1"/>
</dbReference>
<comment type="domain">
    <text evidence="5">The PRC barrel domain binds ribosomal protein uS19.</text>
</comment>
<comment type="function">
    <text evidence="5">An accessory protein needed during the final step in the assembly of 30S ribosomal subunit, possibly for assembly of the head region. Essential for efficient processing of 16S rRNA. May be needed both before and after RbfA during the maturation of 16S rRNA. It has affinity for free ribosomal 30S subunits but not for 70S ribosomes.</text>
</comment>
<dbReference type="PANTHER" id="PTHR33692">
    <property type="entry name" value="RIBOSOME MATURATION FACTOR RIMM"/>
    <property type="match status" value="1"/>
</dbReference>
<accession>A0ABV1FM43</accession>
<dbReference type="Gene3D" id="2.40.30.60">
    <property type="entry name" value="RimM"/>
    <property type="match status" value="1"/>
</dbReference>
<reference evidence="8 9" key="1">
    <citation type="submission" date="2024-04" db="EMBL/GenBank/DDBJ databases">
        <title>Human intestinal bacterial collection.</title>
        <authorList>
            <person name="Pauvert C."/>
            <person name="Hitch T.C.A."/>
            <person name="Clavel T."/>
        </authorList>
    </citation>
    <scope>NUCLEOTIDE SEQUENCE [LARGE SCALE GENOMIC DNA]</scope>
    <source>
        <strain evidence="8 9">CLA-AA-H145</strain>
    </source>
</reference>
<evidence type="ECO:0000256" key="5">
    <source>
        <dbReference type="HAMAP-Rule" id="MF_00014"/>
    </source>
</evidence>
<dbReference type="SUPFAM" id="SSF50447">
    <property type="entry name" value="Translation proteins"/>
    <property type="match status" value="1"/>
</dbReference>
<keyword evidence="3 5" id="KW-0698">rRNA processing</keyword>
<keyword evidence="1 5" id="KW-0963">Cytoplasm</keyword>
<dbReference type="NCBIfam" id="TIGR02273">
    <property type="entry name" value="16S_RimM"/>
    <property type="match status" value="1"/>
</dbReference>
<dbReference type="InterPro" id="IPR009000">
    <property type="entry name" value="Transl_B-barrel_sf"/>
</dbReference>
<proteinExistence type="inferred from homology"/>
<keyword evidence="9" id="KW-1185">Reference proteome</keyword>
<comment type="similarity">
    <text evidence="5">Belongs to the RimM family.</text>
</comment>
<evidence type="ECO:0000259" key="6">
    <source>
        <dbReference type="Pfam" id="PF01782"/>
    </source>
</evidence>
<dbReference type="Gene3D" id="2.30.30.240">
    <property type="entry name" value="PRC-barrel domain"/>
    <property type="match status" value="1"/>
</dbReference>
<sequence length="172" mass="19197">MIKQEDVYRIGRLGKPHGVRGELSFQFEDDIFDRVDADYLILDIDGILVPFFIEEYRFRSNEICLLKLCDIDTEERARELTGCDVFFPRALAQEEDGGASWAEIIGFKVIDEATGNTVGTIQAVDDSTINVLFTIATPQGEVLLPASDDLICAFDRQAQTITMTIPDGLLSL</sequence>
<feature type="domain" description="Ribosome maturation factor RimM PRC barrel" evidence="7">
    <location>
        <begin position="101"/>
        <end position="169"/>
    </location>
</feature>
<dbReference type="InterPro" id="IPR002676">
    <property type="entry name" value="RimM_N"/>
</dbReference>
<comment type="subunit">
    <text evidence="5">Binds ribosomal protein uS19.</text>
</comment>
<dbReference type="Pfam" id="PF24986">
    <property type="entry name" value="PRC_RimM"/>
    <property type="match status" value="1"/>
</dbReference>
<dbReference type="SUPFAM" id="SSF50346">
    <property type="entry name" value="PRC-barrel domain"/>
    <property type="match status" value="1"/>
</dbReference>
<comment type="caution">
    <text evidence="8">The sequence shown here is derived from an EMBL/GenBank/DDBJ whole genome shotgun (WGS) entry which is preliminary data.</text>
</comment>
<evidence type="ECO:0000256" key="4">
    <source>
        <dbReference type="ARBA" id="ARBA00023186"/>
    </source>
</evidence>
<evidence type="ECO:0000313" key="8">
    <source>
        <dbReference type="EMBL" id="MEQ2485463.1"/>
    </source>
</evidence>